<accession>A0ABU5NJH3</accession>
<dbReference type="Proteomes" id="UP001289615">
    <property type="component" value="Unassembled WGS sequence"/>
</dbReference>
<sequence length="119" mass="13299">MSKVTIKLDKFEWNDDKVKKLVESGSISTLGQAAEQILDTANEYVPYDTGELKRSGRVVKDSNGLEVGVTYDAEHAVPVHETPANYKGGKRHKFLERAVQDHQQEILEALKKGLQSAFK</sequence>
<name>A0ABU5NJH3_9BACI</name>
<dbReference type="RefSeq" id="WP_322611167.1">
    <property type="nucleotide sequence ID" value="NZ_JAXLNX010000006.1"/>
</dbReference>
<gene>
    <name evidence="1" type="ORF">U6C28_07505</name>
</gene>
<organism evidence="1 2">
    <name type="scientific">Lysinibacillus irui</name>
    <dbReference type="NCBI Taxonomy" id="2998077"/>
    <lineage>
        <taxon>Bacteria</taxon>
        <taxon>Bacillati</taxon>
        <taxon>Bacillota</taxon>
        <taxon>Bacilli</taxon>
        <taxon>Bacillales</taxon>
        <taxon>Bacillaceae</taxon>
        <taxon>Lysinibacillus</taxon>
    </lineage>
</organism>
<dbReference type="InterPro" id="IPR010064">
    <property type="entry name" value="HK97-gp10_tail"/>
</dbReference>
<evidence type="ECO:0000313" key="1">
    <source>
        <dbReference type="EMBL" id="MEA0976145.1"/>
    </source>
</evidence>
<dbReference type="Pfam" id="PF04883">
    <property type="entry name" value="HK97-gp10_like"/>
    <property type="match status" value="1"/>
</dbReference>
<proteinExistence type="predicted"/>
<evidence type="ECO:0008006" key="3">
    <source>
        <dbReference type="Google" id="ProtNLM"/>
    </source>
</evidence>
<dbReference type="EMBL" id="JAXUIA010000003">
    <property type="protein sequence ID" value="MEA0976145.1"/>
    <property type="molecule type" value="Genomic_DNA"/>
</dbReference>
<reference evidence="1 2" key="1">
    <citation type="submission" date="2023-12" db="EMBL/GenBank/DDBJ databases">
        <title>Genome comparison identifies genes involved in endophytic behavior of Lysinibacillus irui and provides insights into its role as a plant-growth promoting bacterium.</title>
        <authorList>
            <person name="Hilario S."/>
            <person name="Matos I."/>
            <person name="Goncalves M.F.M."/>
            <person name="Pardo C.A."/>
            <person name="Santos M.J."/>
        </authorList>
    </citation>
    <scope>NUCLEOTIDE SEQUENCE [LARGE SCALE GENOMIC DNA]</scope>
    <source>
        <strain evidence="1 2">B3</strain>
    </source>
</reference>
<evidence type="ECO:0000313" key="2">
    <source>
        <dbReference type="Proteomes" id="UP001289615"/>
    </source>
</evidence>
<protein>
    <recommendedName>
        <fullName evidence="3">HK97 gp10 family phage protein</fullName>
    </recommendedName>
</protein>
<comment type="caution">
    <text evidence="1">The sequence shown here is derived from an EMBL/GenBank/DDBJ whole genome shotgun (WGS) entry which is preliminary data.</text>
</comment>
<keyword evidence="2" id="KW-1185">Reference proteome</keyword>